<feature type="region of interest" description="Disordered" evidence="1">
    <location>
        <begin position="475"/>
        <end position="502"/>
    </location>
</feature>
<dbReference type="PANTHER" id="PTHR28079">
    <property type="entry name" value="RNA POLYMERASE I-SPECIFIC TRANSCRIPTION INITIATION FACTOR RRN5"/>
    <property type="match status" value="1"/>
</dbReference>
<dbReference type="Gene3D" id="1.10.10.60">
    <property type="entry name" value="Homeodomain-like"/>
    <property type="match status" value="1"/>
</dbReference>
<feature type="compositionally biased region" description="Acidic residues" evidence="1">
    <location>
        <begin position="285"/>
        <end position="313"/>
    </location>
</feature>
<feature type="compositionally biased region" description="Low complexity" evidence="1">
    <location>
        <begin position="352"/>
        <end position="363"/>
    </location>
</feature>
<dbReference type="GO" id="GO:0003743">
    <property type="term" value="F:translation initiation factor activity"/>
    <property type="evidence" value="ECO:0007669"/>
    <property type="project" value="UniProtKB-KW"/>
</dbReference>
<dbReference type="GO" id="GO:0001181">
    <property type="term" value="F:RNA polymerase I general transcription initiation factor activity"/>
    <property type="evidence" value="ECO:0007669"/>
    <property type="project" value="TreeGrafter"/>
</dbReference>
<evidence type="ECO:0000313" key="2">
    <source>
        <dbReference type="EMBL" id="KOS17864.1"/>
    </source>
</evidence>
<dbReference type="OrthoDB" id="2240312at2759"/>
<dbReference type="GO" id="GO:0000500">
    <property type="term" value="C:RNA polymerase I upstream activating factor complex"/>
    <property type="evidence" value="ECO:0007669"/>
    <property type="project" value="InterPro"/>
</dbReference>
<evidence type="ECO:0000313" key="3">
    <source>
        <dbReference type="Proteomes" id="UP000053831"/>
    </source>
</evidence>
<reference evidence="2 3" key="1">
    <citation type="submission" date="2015-07" db="EMBL/GenBank/DDBJ databases">
        <title>The genome of the fungus Escovopsis weberi, a specialized disease agent of ant agriculture.</title>
        <authorList>
            <person name="de Man T.J."/>
            <person name="Stajich J.E."/>
            <person name="Kubicek C.P."/>
            <person name="Chenthamara K."/>
            <person name="Atanasova L."/>
            <person name="Druzhinina I.S."/>
            <person name="Birnbaum S."/>
            <person name="Barribeau S.M."/>
            <person name="Teiling C."/>
            <person name="Suen G."/>
            <person name="Currie C."/>
            <person name="Gerardo N.M."/>
        </authorList>
    </citation>
    <scope>NUCLEOTIDE SEQUENCE [LARGE SCALE GENOMIC DNA]</scope>
</reference>
<organism evidence="2 3">
    <name type="scientific">Escovopsis weberi</name>
    <dbReference type="NCBI Taxonomy" id="150374"/>
    <lineage>
        <taxon>Eukaryota</taxon>
        <taxon>Fungi</taxon>
        <taxon>Dikarya</taxon>
        <taxon>Ascomycota</taxon>
        <taxon>Pezizomycotina</taxon>
        <taxon>Sordariomycetes</taxon>
        <taxon>Hypocreomycetidae</taxon>
        <taxon>Hypocreales</taxon>
        <taxon>Hypocreaceae</taxon>
        <taxon>Escovopsis</taxon>
    </lineage>
</organism>
<name>A0A0M8N076_ESCWE</name>
<feature type="compositionally biased region" description="Acidic residues" evidence="1">
    <location>
        <begin position="487"/>
        <end position="502"/>
    </location>
</feature>
<dbReference type="InterPro" id="IPR039601">
    <property type="entry name" value="Rrn5"/>
</dbReference>
<dbReference type="GO" id="GO:0000182">
    <property type="term" value="F:rDNA binding"/>
    <property type="evidence" value="ECO:0007669"/>
    <property type="project" value="TreeGrafter"/>
</dbReference>
<evidence type="ECO:0000256" key="1">
    <source>
        <dbReference type="SAM" id="MobiDB-lite"/>
    </source>
</evidence>
<keyword evidence="2" id="KW-0396">Initiation factor</keyword>
<dbReference type="STRING" id="150374.A0A0M8N076"/>
<dbReference type="InterPro" id="IPR009057">
    <property type="entry name" value="Homeodomain-like_sf"/>
</dbReference>
<comment type="caution">
    <text evidence="2">The sequence shown here is derived from an EMBL/GenBank/DDBJ whole genome shotgun (WGS) entry which is preliminary data.</text>
</comment>
<accession>A0A0M8N076</accession>
<keyword evidence="2" id="KW-0648">Protein biosynthesis</keyword>
<protein>
    <submittedName>
        <fullName evidence="2">RNA polymerase I-specific transcription initiation factor rrn5</fullName>
    </submittedName>
</protein>
<sequence>MAASPRPFKRRRGKLNLSYLELLNRDIEDAARRTVLDDPGQLHPSQIGLTHWSSFEKHAFFEALARLGKTELSAISAAVGTKSTVEVGQYVSLLQEARDQRHDSEKRPVLGIYEYPAAVEVSQQCVRAQEEAADEIHLRQEAREEQRERKRWNEIWDVTTAVARKFDKQLFHTSRWLELSRRLFMNSSIPSSNWHFVEDEPPSVWATAFEDFHSLAISITRRLVQTTLFMVMSRIKTRRATNGSARGTIKLQDVEAAVSSLGMASNLDEKWIQCARRLRLHVYEDPPEMEAEGEDIENDEEGEEEEEDPMTYDEIERRLSGIDQDDNAVPSQSAVDVKEQPYSDEEEEHDTSAQASDSSQSSSADEDLSRDINQEADEVFIYAAAGIRQDKAAKQALKARIASERYKDWHANEWDEHASYKAELELWDILQKKPPALLPKKPDPGLPKRSIFDVEGIYPAGRDWLQRLEYYSEWESIQGQQQQQGKEDDEEDDDEDNNEGGH</sequence>
<proteinExistence type="predicted"/>
<dbReference type="EMBL" id="LGSR01000022">
    <property type="protein sequence ID" value="KOS17864.1"/>
    <property type="molecule type" value="Genomic_DNA"/>
</dbReference>
<dbReference type="GO" id="GO:0042790">
    <property type="term" value="P:nucleolar large rRNA transcription by RNA polymerase I"/>
    <property type="evidence" value="ECO:0007669"/>
    <property type="project" value="InterPro"/>
</dbReference>
<dbReference type="GO" id="GO:0006361">
    <property type="term" value="P:transcription initiation at RNA polymerase I promoter"/>
    <property type="evidence" value="ECO:0007669"/>
    <property type="project" value="TreeGrafter"/>
</dbReference>
<gene>
    <name evidence="2" type="ORF">ESCO_003054</name>
</gene>
<dbReference type="AlphaFoldDB" id="A0A0M8N076"/>
<dbReference type="Proteomes" id="UP000053831">
    <property type="component" value="Unassembled WGS sequence"/>
</dbReference>
<dbReference type="SUPFAM" id="SSF46689">
    <property type="entry name" value="Homeodomain-like"/>
    <property type="match status" value="1"/>
</dbReference>
<dbReference type="PANTHER" id="PTHR28079:SF1">
    <property type="entry name" value="RNA POLYMERASE I-SPECIFIC TRANSCRIPTION INITIATION FACTOR RRN5"/>
    <property type="match status" value="1"/>
</dbReference>
<keyword evidence="3" id="KW-1185">Reference proteome</keyword>
<feature type="region of interest" description="Disordered" evidence="1">
    <location>
        <begin position="285"/>
        <end position="372"/>
    </location>
</feature>